<dbReference type="SUPFAM" id="SSF55874">
    <property type="entry name" value="ATPase domain of HSP90 chaperone/DNA topoisomerase II/histidine kinase"/>
    <property type="match status" value="1"/>
</dbReference>
<feature type="domain" description="Histidine kinase" evidence="11">
    <location>
        <begin position="459"/>
        <end position="649"/>
    </location>
</feature>
<dbReference type="Pfam" id="PF13424">
    <property type="entry name" value="TPR_12"/>
    <property type="match status" value="1"/>
</dbReference>
<dbReference type="GO" id="GO:0016020">
    <property type="term" value="C:membrane"/>
    <property type="evidence" value="ECO:0007669"/>
    <property type="project" value="InterPro"/>
</dbReference>
<dbReference type="InterPro" id="IPR036890">
    <property type="entry name" value="HATPase_C_sf"/>
</dbReference>
<dbReference type="KEGG" id="ptan:CRYO30217_00122"/>
<dbReference type="SMART" id="SM00028">
    <property type="entry name" value="TPR"/>
    <property type="match status" value="5"/>
</dbReference>
<keyword evidence="6" id="KW-0418">Kinase</keyword>
<organism evidence="12 13">
    <name type="scientific">Parvicella tangerina</name>
    <dbReference type="NCBI Taxonomy" id="2829795"/>
    <lineage>
        <taxon>Bacteria</taxon>
        <taxon>Pseudomonadati</taxon>
        <taxon>Bacteroidota</taxon>
        <taxon>Flavobacteriia</taxon>
        <taxon>Flavobacteriales</taxon>
        <taxon>Parvicellaceae</taxon>
        <taxon>Parvicella</taxon>
    </lineage>
</organism>
<evidence type="ECO:0000256" key="8">
    <source>
        <dbReference type="ARBA" id="ARBA00023012"/>
    </source>
</evidence>
<evidence type="ECO:0000256" key="10">
    <source>
        <dbReference type="SAM" id="Phobius"/>
    </source>
</evidence>
<evidence type="ECO:0000256" key="6">
    <source>
        <dbReference type="ARBA" id="ARBA00022777"/>
    </source>
</evidence>
<evidence type="ECO:0000256" key="3">
    <source>
        <dbReference type="ARBA" id="ARBA00022553"/>
    </source>
</evidence>
<dbReference type="GO" id="GO:0046983">
    <property type="term" value="F:protein dimerization activity"/>
    <property type="evidence" value="ECO:0007669"/>
    <property type="project" value="InterPro"/>
</dbReference>
<evidence type="ECO:0000313" key="12">
    <source>
        <dbReference type="EMBL" id="CAG5076498.1"/>
    </source>
</evidence>
<dbReference type="Gene3D" id="3.30.565.10">
    <property type="entry name" value="Histidine kinase-like ATPase, C-terminal domain"/>
    <property type="match status" value="1"/>
</dbReference>
<evidence type="ECO:0000256" key="1">
    <source>
        <dbReference type="ARBA" id="ARBA00000085"/>
    </source>
</evidence>
<dbReference type="InterPro" id="IPR019734">
    <property type="entry name" value="TPR_rpt"/>
</dbReference>
<dbReference type="SUPFAM" id="SSF48452">
    <property type="entry name" value="TPR-like"/>
    <property type="match status" value="2"/>
</dbReference>
<dbReference type="Pfam" id="PF07730">
    <property type="entry name" value="HisKA_3"/>
    <property type="match status" value="1"/>
</dbReference>
<keyword evidence="4" id="KW-0808">Transferase</keyword>
<gene>
    <name evidence="12" type="ORF">CRYO30217_00122</name>
</gene>
<keyword evidence="10" id="KW-0472">Membrane</keyword>
<keyword evidence="8" id="KW-0902">Two-component regulatory system</keyword>
<evidence type="ECO:0000256" key="4">
    <source>
        <dbReference type="ARBA" id="ARBA00022679"/>
    </source>
</evidence>
<feature type="coiled-coil region" evidence="9">
    <location>
        <begin position="370"/>
        <end position="402"/>
    </location>
</feature>
<dbReference type="SMART" id="SM00387">
    <property type="entry name" value="HATPase_c"/>
    <property type="match status" value="1"/>
</dbReference>
<accession>A0A916N963</accession>
<keyword evidence="10" id="KW-1133">Transmembrane helix</keyword>
<dbReference type="Pfam" id="PF13374">
    <property type="entry name" value="TPR_10"/>
    <property type="match status" value="1"/>
</dbReference>
<dbReference type="PROSITE" id="PS50109">
    <property type="entry name" value="HIS_KIN"/>
    <property type="match status" value="1"/>
</dbReference>
<evidence type="ECO:0000313" key="13">
    <source>
        <dbReference type="Proteomes" id="UP000683507"/>
    </source>
</evidence>
<evidence type="ECO:0000259" key="11">
    <source>
        <dbReference type="PROSITE" id="PS50109"/>
    </source>
</evidence>
<keyword evidence="3" id="KW-0597">Phosphoprotein</keyword>
<evidence type="ECO:0000256" key="2">
    <source>
        <dbReference type="ARBA" id="ARBA00012438"/>
    </source>
</evidence>
<keyword evidence="9" id="KW-0175">Coiled coil</keyword>
<evidence type="ECO:0000256" key="7">
    <source>
        <dbReference type="ARBA" id="ARBA00022840"/>
    </source>
</evidence>
<dbReference type="EC" id="2.7.13.3" evidence="2"/>
<keyword evidence="13" id="KW-1185">Reference proteome</keyword>
<dbReference type="GO" id="GO:0005524">
    <property type="term" value="F:ATP binding"/>
    <property type="evidence" value="ECO:0007669"/>
    <property type="project" value="UniProtKB-KW"/>
</dbReference>
<keyword evidence="5" id="KW-0547">Nucleotide-binding</keyword>
<reference evidence="12" key="1">
    <citation type="submission" date="2021-04" db="EMBL/GenBank/DDBJ databases">
        <authorList>
            <person name="Rodrigo-Torres L."/>
            <person name="Arahal R. D."/>
            <person name="Lucena T."/>
        </authorList>
    </citation>
    <scope>NUCLEOTIDE SEQUENCE</scope>
    <source>
        <strain evidence="12">AS29M-1</strain>
    </source>
</reference>
<dbReference type="GO" id="GO:0000155">
    <property type="term" value="F:phosphorelay sensor kinase activity"/>
    <property type="evidence" value="ECO:0007669"/>
    <property type="project" value="InterPro"/>
</dbReference>
<dbReference type="Gene3D" id="1.25.40.10">
    <property type="entry name" value="Tetratricopeptide repeat domain"/>
    <property type="match status" value="2"/>
</dbReference>
<keyword evidence="10" id="KW-0812">Transmembrane</keyword>
<proteinExistence type="predicted"/>
<dbReference type="AlphaFoldDB" id="A0A916N963"/>
<dbReference type="InterPro" id="IPR003594">
    <property type="entry name" value="HATPase_dom"/>
</dbReference>
<dbReference type="InterPro" id="IPR050482">
    <property type="entry name" value="Sensor_HK_TwoCompSys"/>
</dbReference>
<dbReference type="Pfam" id="PF02518">
    <property type="entry name" value="HATPase_c"/>
    <property type="match status" value="1"/>
</dbReference>
<dbReference type="PANTHER" id="PTHR24421">
    <property type="entry name" value="NITRATE/NITRITE SENSOR PROTEIN NARX-RELATED"/>
    <property type="match status" value="1"/>
</dbReference>
<protein>
    <recommendedName>
        <fullName evidence="2">histidine kinase</fullName>
        <ecNumber evidence="2">2.7.13.3</ecNumber>
    </recommendedName>
</protein>
<evidence type="ECO:0000256" key="9">
    <source>
        <dbReference type="SAM" id="Coils"/>
    </source>
</evidence>
<feature type="transmembrane region" description="Helical" evidence="10">
    <location>
        <begin position="403"/>
        <end position="423"/>
    </location>
</feature>
<dbReference type="InterPro" id="IPR011712">
    <property type="entry name" value="Sig_transdc_His_kin_sub3_dim/P"/>
</dbReference>
<comment type="catalytic activity">
    <reaction evidence="1">
        <text>ATP + protein L-histidine = ADP + protein N-phospho-L-histidine.</text>
        <dbReference type="EC" id="2.7.13.3"/>
    </reaction>
</comment>
<dbReference type="InterPro" id="IPR011990">
    <property type="entry name" value="TPR-like_helical_dom_sf"/>
</dbReference>
<dbReference type="CDD" id="cd16917">
    <property type="entry name" value="HATPase_UhpB-NarQ-NarX-like"/>
    <property type="match status" value="1"/>
</dbReference>
<dbReference type="InterPro" id="IPR005467">
    <property type="entry name" value="His_kinase_dom"/>
</dbReference>
<keyword evidence="7" id="KW-0067">ATP-binding</keyword>
<dbReference type="PANTHER" id="PTHR24421:SF10">
    <property type="entry name" value="NITRATE_NITRITE SENSOR PROTEIN NARQ"/>
    <property type="match status" value="1"/>
</dbReference>
<dbReference type="EMBL" id="OU015584">
    <property type="protein sequence ID" value="CAG5076498.1"/>
    <property type="molecule type" value="Genomic_DNA"/>
</dbReference>
<dbReference type="Proteomes" id="UP000683507">
    <property type="component" value="Chromosome"/>
</dbReference>
<sequence length="651" mass="74504">MRLQLPILLFLFGILPSITSAQSVLDSLLSIDQFHEPPRKNVFTNINISREYFVLGEYDAGFSYGKKAMEIANELENDTLLGQSAFFSGLNAFEMNADSGFRYYKISAELLLALKHEWAAFAINNLCTEYTELSWYAEALEYRLKSLDFFKELADTTMIVHTMVRVGYIHDRIGEYDEALSWYEKAEPIAIAQRDTLGIADVYAYRGIAYDELELYDSAHYYNKKAIQLFKAIGEIYAYSIWCSNIGNTYLKQENYEMAEQYLLESLATSDETDQEDKSIKLINLSKVYYHDGMYIKGDSTLSKALEIAKNYSQYKFISEAYLTFSESYEDRGLEEDALLAYKKYKIYEDSSFNEEKANQIAYHNAKFNIQEKEKELLLHKNKSQQLENEKLQIELELASRNFWITLLLALLATGGLLSFFVFQHNRRKLEREKNRALLEEKDKGITAVIAAQEAERTRIARELHDGIVQELTHLKTQLQNMTDGGTAVSRKSILAVAEELDRSAHEVRNISHELMPFALKELGLVAALTDMLEKVLPSNSIQFDFNVIGIQERLPAKYEVAIYRIAQELINNVIKHSGANQLDILLSYRNNKITFRVEDNGVGLSAATGKGIGLQSIKSRLDLLNGVFKFEKEEHQGVVAIIQIPFEIDQ</sequence>
<dbReference type="RefSeq" id="WP_258540367.1">
    <property type="nucleotide sequence ID" value="NZ_OU015584.1"/>
</dbReference>
<name>A0A916N963_9FLAO</name>
<evidence type="ECO:0000256" key="5">
    <source>
        <dbReference type="ARBA" id="ARBA00022741"/>
    </source>
</evidence>
<dbReference type="Gene3D" id="1.20.5.1930">
    <property type="match status" value="1"/>
</dbReference>